<gene>
    <name evidence="10" type="primary">btuD_5</name>
    <name evidence="10" type="ORF">PAECIP111802_01111</name>
</gene>
<evidence type="ECO:0000256" key="8">
    <source>
        <dbReference type="ARBA" id="ARBA00023136"/>
    </source>
</evidence>
<reference evidence="10 11" key="1">
    <citation type="submission" date="2021-06" db="EMBL/GenBank/DDBJ databases">
        <authorList>
            <person name="Criscuolo A."/>
        </authorList>
    </citation>
    <scope>NUCLEOTIDE SEQUENCE [LARGE SCALE GENOMIC DNA]</scope>
    <source>
        <strain evidence="11">CIP 111802</strain>
    </source>
</reference>
<dbReference type="PROSITE" id="PS50893">
    <property type="entry name" value="ABC_TRANSPORTER_2"/>
    <property type="match status" value="1"/>
</dbReference>
<keyword evidence="6 10" id="KW-0067">ATP-binding</keyword>
<dbReference type="CDD" id="cd03225">
    <property type="entry name" value="ABC_cobalt_CbiO_domain1"/>
    <property type="match status" value="1"/>
</dbReference>
<evidence type="ECO:0000313" key="10">
    <source>
        <dbReference type="EMBL" id="CAG7624900.1"/>
    </source>
</evidence>
<keyword evidence="11" id="KW-1185">Reference proteome</keyword>
<dbReference type="InterPro" id="IPR003593">
    <property type="entry name" value="AAA+_ATPase"/>
</dbReference>
<dbReference type="EMBL" id="CAJVCE010000002">
    <property type="protein sequence ID" value="CAG7624900.1"/>
    <property type="molecule type" value="Genomic_DNA"/>
</dbReference>
<evidence type="ECO:0000256" key="2">
    <source>
        <dbReference type="ARBA" id="ARBA00005417"/>
    </source>
</evidence>
<keyword evidence="3" id="KW-0813">Transport</keyword>
<comment type="caution">
    <text evidence="10">The sequence shown here is derived from an EMBL/GenBank/DDBJ whole genome shotgun (WGS) entry which is preliminary data.</text>
</comment>
<dbReference type="PANTHER" id="PTHR43553:SF24">
    <property type="entry name" value="ENERGY-COUPLING FACTOR TRANSPORTER ATP-BINDING PROTEIN ECFA1"/>
    <property type="match status" value="1"/>
</dbReference>
<name>A0ABN7TDG3_9BACL</name>
<keyword evidence="5" id="KW-0547">Nucleotide-binding</keyword>
<dbReference type="PROSITE" id="PS00211">
    <property type="entry name" value="ABC_TRANSPORTER_1"/>
    <property type="match status" value="1"/>
</dbReference>
<proteinExistence type="inferred from homology"/>
<keyword evidence="7" id="KW-1278">Translocase</keyword>
<dbReference type="InterPro" id="IPR003439">
    <property type="entry name" value="ABC_transporter-like_ATP-bd"/>
</dbReference>
<dbReference type="Pfam" id="PF00005">
    <property type="entry name" value="ABC_tran"/>
    <property type="match status" value="1"/>
</dbReference>
<feature type="domain" description="ABC transporter" evidence="9">
    <location>
        <begin position="9"/>
        <end position="235"/>
    </location>
</feature>
<comment type="similarity">
    <text evidence="2">Belongs to the ABC transporter superfamily.</text>
</comment>
<dbReference type="InterPro" id="IPR017871">
    <property type="entry name" value="ABC_transporter-like_CS"/>
</dbReference>
<dbReference type="SMART" id="SM00382">
    <property type="entry name" value="AAA"/>
    <property type="match status" value="1"/>
</dbReference>
<organism evidence="10 11">
    <name type="scientific">Paenibacillus allorhizosphaerae</name>
    <dbReference type="NCBI Taxonomy" id="2849866"/>
    <lineage>
        <taxon>Bacteria</taxon>
        <taxon>Bacillati</taxon>
        <taxon>Bacillota</taxon>
        <taxon>Bacilli</taxon>
        <taxon>Bacillales</taxon>
        <taxon>Paenibacillaceae</taxon>
        <taxon>Paenibacillus</taxon>
    </lineage>
</organism>
<evidence type="ECO:0000259" key="9">
    <source>
        <dbReference type="PROSITE" id="PS50893"/>
    </source>
</evidence>
<sequence length="279" mass="30607">MNSFCDPMIDLNDIAVTYGAEDQTKSALLSIRLSIESGEWIAIVGSNGCGKSTLAKVIAGLIRPSSGHMICHAESSPAVQLVFQNPETQIVRETVYEDICFGLENFGIPQERIELRAMDALRRVGLDGRKYDRTATLSGGQKQLLNIAGCLALNPSVYVFDESTSMLDPLSRQSVLHVVRELHRQGRTIVWITQLLDELAWCDRVIGMEEGTIVFDGSKQSFFYGDEASWDRSAPNPCDRLGFVPPFTVQTARVLLASGYALRPLPVSPDELSKAVGAL</sequence>
<comment type="subcellular location">
    <subcellularLocation>
        <location evidence="1">Cell membrane</location>
        <topology evidence="1">Peripheral membrane protein</topology>
    </subcellularLocation>
</comment>
<dbReference type="Proteomes" id="UP000730618">
    <property type="component" value="Unassembled WGS sequence"/>
</dbReference>
<keyword evidence="4" id="KW-1003">Cell membrane</keyword>
<evidence type="ECO:0000256" key="1">
    <source>
        <dbReference type="ARBA" id="ARBA00004202"/>
    </source>
</evidence>
<evidence type="ECO:0000256" key="5">
    <source>
        <dbReference type="ARBA" id="ARBA00022741"/>
    </source>
</evidence>
<dbReference type="InterPro" id="IPR050095">
    <property type="entry name" value="ECF_ABC_transporter_ATP-bd"/>
</dbReference>
<dbReference type="RefSeq" id="WP_218097441.1">
    <property type="nucleotide sequence ID" value="NZ_CAJVCE010000002.1"/>
</dbReference>
<protein>
    <submittedName>
        <fullName evidence="10">Vitamin B12 import ATP-binding protein BtuD</fullName>
    </submittedName>
</protein>
<dbReference type="InterPro" id="IPR015856">
    <property type="entry name" value="ABC_transpr_CbiO/EcfA_su"/>
</dbReference>
<dbReference type="GO" id="GO:0005524">
    <property type="term" value="F:ATP binding"/>
    <property type="evidence" value="ECO:0007669"/>
    <property type="project" value="UniProtKB-KW"/>
</dbReference>
<evidence type="ECO:0000256" key="4">
    <source>
        <dbReference type="ARBA" id="ARBA00022475"/>
    </source>
</evidence>
<dbReference type="PANTHER" id="PTHR43553">
    <property type="entry name" value="HEAVY METAL TRANSPORTER"/>
    <property type="match status" value="1"/>
</dbReference>
<evidence type="ECO:0000256" key="7">
    <source>
        <dbReference type="ARBA" id="ARBA00022967"/>
    </source>
</evidence>
<evidence type="ECO:0000313" key="11">
    <source>
        <dbReference type="Proteomes" id="UP000730618"/>
    </source>
</evidence>
<accession>A0ABN7TDG3</accession>
<evidence type="ECO:0000256" key="6">
    <source>
        <dbReference type="ARBA" id="ARBA00022840"/>
    </source>
</evidence>
<evidence type="ECO:0000256" key="3">
    <source>
        <dbReference type="ARBA" id="ARBA00022448"/>
    </source>
</evidence>
<keyword evidence="8" id="KW-0472">Membrane</keyword>